<dbReference type="Gene3D" id="1.20.120.450">
    <property type="entry name" value="dinb family like domain"/>
    <property type="match status" value="1"/>
</dbReference>
<comment type="caution">
    <text evidence="2">The sequence shown here is derived from an EMBL/GenBank/DDBJ whole genome shotgun (WGS) entry which is preliminary data.</text>
</comment>
<feature type="domain" description="DinB-like" evidence="1">
    <location>
        <begin position="30"/>
        <end position="163"/>
    </location>
</feature>
<evidence type="ECO:0000259" key="1">
    <source>
        <dbReference type="Pfam" id="PF12867"/>
    </source>
</evidence>
<dbReference type="Pfam" id="PF12867">
    <property type="entry name" value="DinB_2"/>
    <property type="match status" value="1"/>
</dbReference>
<protein>
    <submittedName>
        <fullName evidence="2">DinB family protein</fullName>
    </submittedName>
</protein>
<name>A0ABW5BSD9_9BACI</name>
<organism evidence="2 3">
    <name type="scientific">Metabacillus endolithicus</name>
    <dbReference type="NCBI Taxonomy" id="1535204"/>
    <lineage>
        <taxon>Bacteria</taxon>
        <taxon>Bacillati</taxon>
        <taxon>Bacillota</taxon>
        <taxon>Bacilli</taxon>
        <taxon>Bacillales</taxon>
        <taxon>Bacillaceae</taxon>
        <taxon>Metabacillus</taxon>
    </lineage>
</organism>
<keyword evidence="3" id="KW-1185">Reference proteome</keyword>
<dbReference type="SUPFAM" id="SSF109854">
    <property type="entry name" value="DinB/YfiT-like putative metalloenzymes"/>
    <property type="match status" value="1"/>
</dbReference>
<sequence>MINKPTIDEYNTYFSKYVDLVPEGDIFETLQQQNNETINLLKNLSETQGLYKYAPNKWSIKEVIGHLSDTERILSFTLLCIARGEAMSLHIYDKDAYIKNADFNRQSVKELLEDFSVVRQSTLQFIKTLTSEDLERKGTALGSEVTARALVFILAGHELHHFKILKEAYIGAEDFPL</sequence>
<evidence type="ECO:0000313" key="3">
    <source>
        <dbReference type="Proteomes" id="UP001597318"/>
    </source>
</evidence>
<dbReference type="EMBL" id="JBHUIK010000001">
    <property type="protein sequence ID" value="MFD2212474.1"/>
    <property type="molecule type" value="Genomic_DNA"/>
</dbReference>
<dbReference type="Proteomes" id="UP001597318">
    <property type="component" value="Unassembled WGS sequence"/>
</dbReference>
<evidence type="ECO:0000313" key="2">
    <source>
        <dbReference type="EMBL" id="MFD2212474.1"/>
    </source>
</evidence>
<dbReference type="InterPro" id="IPR034660">
    <property type="entry name" value="DinB/YfiT-like"/>
</dbReference>
<reference evidence="3" key="1">
    <citation type="journal article" date="2019" name="Int. J. Syst. Evol. Microbiol.">
        <title>The Global Catalogue of Microorganisms (GCM) 10K type strain sequencing project: providing services to taxonomists for standard genome sequencing and annotation.</title>
        <authorList>
            <consortium name="The Broad Institute Genomics Platform"/>
            <consortium name="The Broad Institute Genome Sequencing Center for Infectious Disease"/>
            <person name="Wu L."/>
            <person name="Ma J."/>
        </authorList>
    </citation>
    <scope>NUCLEOTIDE SEQUENCE [LARGE SCALE GENOMIC DNA]</scope>
    <source>
        <strain evidence="3">CGMCC 1.15474</strain>
    </source>
</reference>
<dbReference type="InterPro" id="IPR024775">
    <property type="entry name" value="DinB-like"/>
</dbReference>
<dbReference type="RefSeq" id="WP_247342374.1">
    <property type="nucleotide sequence ID" value="NZ_CP095550.1"/>
</dbReference>
<proteinExistence type="predicted"/>
<accession>A0ABW5BSD9</accession>
<gene>
    <name evidence="2" type="ORF">ACFSKK_01975</name>
</gene>